<protein>
    <submittedName>
        <fullName evidence="2">Uncharacterized iron-regulated membrane protein</fullName>
    </submittedName>
</protein>
<accession>A0A1H4PMR5</accession>
<dbReference type="OrthoDB" id="111691at2"/>
<dbReference type="EMBL" id="FNSD01000001">
    <property type="protein sequence ID" value="SEC08689.1"/>
    <property type="molecule type" value="Genomic_DNA"/>
</dbReference>
<dbReference type="PANTHER" id="PTHR34219">
    <property type="entry name" value="IRON-REGULATED INNER MEMBRANE PROTEIN-RELATED"/>
    <property type="match status" value="1"/>
</dbReference>
<feature type="transmembrane region" description="Helical" evidence="1">
    <location>
        <begin position="147"/>
        <end position="169"/>
    </location>
</feature>
<keyword evidence="1" id="KW-1133">Transmembrane helix</keyword>
<organism evidence="2 3">
    <name type="scientific">Terriglobus roseus</name>
    <dbReference type="NCBI Taxonomy" id="392734"/>
    <lineage>
        <taxon>Bacteria</taxon>
        <taxon>Pseudomonadati</taxon>
        <taxon>Acidobacteriota</taxon>
        <taxon>Terriglobia</taxon>
        <taxon>Terriglobales</taxon>
        <taxon>Acidobacteriaceae</taxon>
        <taxon>Terriglobus</taxon>
    </lineage>
</organism>
<gene>
    <name evidence="2" type="ORF">SAMN05443244_2615</name>
</gene>
<feature type="transmembrane region" description="Helical" evidence="1">
    <location>
        <begin position="190"/>
        <end position="211"/>
    </location>
</feature>
<dbReference type="InterPro" id="IPR005625">
    <property type="entry name" value="PepSY-ass_TM"/>
</dbReference>
<keyword evidence="1" id="KW-0812">Transmembrane</keyword>
<dbReference type="Proteomes" id="UP000182409">
    <property type="component" value="Unassembled WGS sequence"/>
</dbReference>
<evidence type="ECO:0000313" key="2">
    <source>
        <dbReference type="EMBL" id="SEC08689.1"/>
    </source>
</evidence>
<dbReference type="AlphaFoldDB" id="A0A1H4PMR5"/>
<keyword evidence="1" id="KW-0472">Membrane</keyword>
<dbReference type="RefSeq" id="WP_074654448.1">
    <property type="nucleotide sequence ID" value="NZ_FNSD01000001.1"/>
</dbReference>
<feature type="transmembrane region" description="Helical" evidence="1">
    <location>
        <begin position="342"/>
        <end position="363"/>
    </location>
</feature>
<evidence type="ECO:0000313" key="3">
    <source>
        <dbReference type="Proteomes" id="UP000182409"/>
    </source>
</evidence>
<feature type="transmembrane region" description="Helical" evidence="1">
    <location>
        <begin position="21"/>
        <end position="47"/>
    </location>
</feature>
<reference evidence="2 3" key="1">
    <citation type="submission" date="2016-10" db="EMBL/GenBank/DDBJ databases">
        <authorList>
            <person name="de Groot N.N."/>
        </authorList>
    </citation>
    <scope>NUCLEOTIDE SEQUENCE [LARGE SCALE GENOMIC DNA]</scope>
    <source>
        <strain evidence="2 3">AB35.6</strain>
    </source>
</reference>
<dbReference type="Pfam" id="PF03929">
    <property type="entry name" value="PepSY_TM"/>
    <property type="match status" value="1"/>
</dbReference>
<proteinExistence type="predicted"/>
<sequence>MAFFQTLVQHPRKLWIRRALFQVHLWLGVLLSLYVAVIGLSGSVIVWEDEIDAHAYRHVRYDERHLAQPAQVMANAHAAYPNETVTYFMFPQADAPVYTVYLRDARNEKRIVRANASTGELLPAANSSFVDWVHELHVYLLMGHTGFVINCVAGIGIFVLALTGIALWWPGLRLWMRGFYLSLHHNWKRINYDAHSAIGVWTLLIVSMWGLTSIDFLWPTQTTAAVNAVLPIRGMQAPIAIKPARLGAPASLQTIVDKAHSLSPTAFLSGVLFPIGKTGNIVTYMDTAAVGDYTHRDIHTFAADGTLLTTWHYGHNETLGDWILWLVNPLHFGTLWGTPVKVLWSILGLSLPALSITGLLMYWNRYLGKRWAKLSALPQRGCPRTVPQ</sequence>
<evidence type="ECO:0000256" key="1">
    <source>
        <dbReference type="SAM" id="Phobius"/>
    </source>
</evidence>
<name>A0A1H4PMR5_9BACT</name>